<dbReference type="Proteomes" id="UP001497482">
    <property type="component" value="Chromosome 21"/>
</dbReference>
<dbReference type="AlphaFoldDB" id="A0AAV2L8X5"/>
<keyword evidence="3" id="KW-1185">Reference proteome</keyword>
<organism evidence="2 3">
    <name type="scientific">Knipowitschia caucasica</name>
    <name type="common">Caucasian dwarf goby</name>
    <name type="synonym">Pomatoschistus caucasicus</name>
    <dbReference type="NCBI Taxonomy" id="637954"/>
    <lineage>
        <taxon>Eukaryota</taxon>
        <taxon>Metazoa</taxon>
        <taxon>Chordata</taxon>
        <taxon>Craniata</taxon>
        <taxon>Vertebrata</taxon>
        <taxon>Euteleostomi</taxon>
        <taxon>Actinopterygii</taxon>
        <taxon>Neopterygii</taxon>
        <taxon>Teleostei</taxon>
        <taxon>Neoteleostei</taxon>
        <taxon>Acanthomorphata</taxon>
        <taxon>Gobiaria</taxon>
        <taxon>Gobiiformes</taxon>
        <taxon>Gobioidei</taxon>
        <taxon>Gobiidae</taxon>
        <taxon>Gobiinae</taxon>
        <taxon>Knipowitschia</taxon>
    </lineage>
</organism>
<proteinExistence type="predicted"/>
<feature type="transmembrane region" description="Helical" evidence="1">
    <location>
        <begin position="168"/>
        <end position="188"/>
    </location>
</feature>
<feature type="transmembrane region" description="Helical" evidence="1">
    <location>
        <begin position="142"/>
        <end position="162"/>
    </location>
</feature>
<dbReference type="EMBL" id="OZ035843">
    <property type="protein sequence ID" value="CAL1597011.1"/>
    <property type="molecule type" value="Genomic_DNA"/>
</dbReference>
<reference evidence="2 3" key="1">
    <citation type="submission" date="2024-04" db="EMBL/GenBank/DDBJ databases">
        <authorList>
            <person name="Waldvogel A.-M."/>
            <person name="Schoenle A."/>
        </authorList>
    </citation>
    <scope>NUCLEOTIDE SEQUENCE [LARGE SCALE GENOMIC DNA]</scope>
</reference>
<keyword evidence="1" id="KW-1133">Transmembrane helix</keyword>
<evidence type="ECO:0000313" key="3">
    <source>
        <dbReference type="Proteomes" id="UP001497482"/>
    </source>
</evidence>
<gene>
    <name evidence="2" type="ORF">KC01_LOCUS25587</name>
</gene>
<feature type="transmembrane region" description="Helical" evidence="1">
    <location>
        <begin position="65"/>
        <end position="89"/>
    </location>
</feature>
<dbReference type="PANTHER" id="PTHR33802">
    <property type="entry name" value="SI:CH211-161H7.5-RELATED"/>
    <property type="match status" value="1"/>
</dbReference>
<protein>
    <submittedName>
        <fullName evidence="2">Uncharacterized protein</fullName>
    </submittedName>
</protein>
<keyword evidence="1" id="KW-0472">Membrane</keyword>
<feature type="transmembrane region" description="Helical" evidence="1">
    <location>
        <begin position="200"/>
        <end position="220"/>
    </location>
</feature>
<sequence length="250" mass="28268">MVFSNFALAGRDPFLQSTGNISVDYTTDITPSNWTFAIWGIIYGLMAAVLVYVLSTLFRKNAYGYVYCSLAVLPLIAFSCIGLHAYGAWLHKYHRADSYRIRVLVQNGIAIYATWTTIASLVNLNIVLVTEANMSQNDAATTTLSILLVVIVTWFVLENWLLEKHVRYIVSIYPTVIYGLVGVFTKIFDPEITSRNDIFIVALLATASVLFVLRIVLVIWKHIKRPLYRGVNFEAMEPTEIAQKNKKIFI</sequence>
<feature type="transmembrane region" description="Helical" evidence="1">
    <location>
        <begin position="36"/>
        <end position="58"/>
    </location>
</feature>
<accession>A0AAV2L8X5</accession>
<keyword evidence="1" id="KW-0812">Transmembrane</keyword>
<evidence type="ECO:0000313" key="2">
    <source>
        <dbReference type="EMBL" id="CAL1597011.1"/>
    </source>
</evidence>
<name>A0AAV2L8X5_KNICA</name>
<dbReference type="PANTHER" id="PTHR33802:SF4">
    <property type="entry name" value="SI:DKEY-29D8.3"/>
    <property type="match status" value="1"/>
</dbReference>
<evidence type="ECO:0000256" key="1">
    <source>
        <dbReference type="SAM" id="Phobius"/>
    </source>
</evidence>
<feature type="transmembrane region" description="Helical" evidence="1">
    <location>
        <begin position="109"/>
        <end position="130"/>
    </location>
</feature>